<dbReference type="GO" id="GO:0005096">
    <property type="term" value="F:GTPase activator activity"/>
    <property type="evidence" value="ECO:0007669"/>
    <property type="project" value="InterPro"/>
</dbReference>
<keyword evidence="1" id="KW-0862">Zinc</keyword>
<dbReference type="AlphaFoldDB" id="W7TJV2"/>
<dbReference type="OrthoDB" id="983479at2759"/>
<dbReference type="EMBL" id="AZIL01002911">
    <property type="protein sequence ID" value="EWM20631.1"/>
    <property type="molecule type" value="Genomic_DNA"/>
</dbReference>
<dbReference type="InterPro" id="IPR001164">
    <property type="entry name" value="ArfGAP_dom"/>
</dbReference>
<dbReference type="InterPro" id="IPR038508">
    <property type="entry name" value="ArfGAP_dom_sf"/>
</dbReference>
<dbReference type="PRINTS" id="PR00405">
    <property type="entry name" value="REVINTRACTNG"/>
</dbReference>
<dbReference type="InterPro" id="IPR037278">
    <property type="entry name" value="ARFGAP/RecO"/>
</dbReference>
<dbReference type="PANTHER" id="PTHR46220">
    <property type="entry name" value="ADP-RIBOSYLATION FACTOR GTPASE-ACTIVATING PROTEIN AGD12"/>
    <property type="match status" value="1"/>
</dbReference>
<dbReference type="Proteomes" id="UP000019335">
    <property type="component" value="Unassembled WGS sequence"/>
</dbReference>
<dbReference type="GO" id="GO:0008270">
    <property type="term" value="F:zinc ion binding"/>
    <property type="evidence" value="ECO:0007669"/>
    <property type="project" value="UniProtKB-KW"/>
</dbReference>
<feature type="domain" description="Arf-GAP" evidence="2">
    <location>
        <begin position="6"/>
        <end position="124"/>
    </location>
</feature>
<dbReference type="CDD" id="cd08204">
    <property type="entry name" value="ArfGap"/>
    <property type="match status" value="1"/>
</dbReference>
<keyword evidence="4" id="KW-1185">Reference proteome</keyword>
<dbReference type="PANTHER" id="PTHR46220:SF1">
    <property type="entry name" value="ADP-RIBOSYLATION FACTOR GTPASE-ACTIVATING PROTEIN AGD12"/>
    <property type="match status" value="1"/>
</dbReference>
<evidence type="ECO:0000259" key="2">
    <source>
        <dbReference type="PROSITE" id="PS50115"/>
    </source>
</evidence>
<proteinExistence type="predicted"/>
<sequence>MAAQARELLRLLRLPSNRSCADCDAPLNDSTNVWASITHGVFVCVTCVSVHRRVGTHISRVRSVNLDVWTEEETACMRELSGNGGNVYVNSIYERYLPRGCVKPSPDAAFEEREMWIRAKYEHKVRLLPFHHFFPPSCVPIVAFYPRSSIAACPSSLPAPFPPSLPPSLPLCFIPETSSSSPSDAHTDNATLPPSLPLPLPSFSASPSHSQAFT</sequence>
<dbReference type="SUPFAM" id="SSF57863">
    <property type="entry name" value="ArfGap/RecO-like zinc finger"/>
    <property type="match status" value="1"/>
</dbReference>
<dbReference type="PROSITE" id="PS50115">
    <property type="entry name" value="ARFGAP"/>
    <property type="match status" value="1"/>
</dbReference>
<dbReference type="Pfam" id="PF01412">
    <property type="entry name" value="ArfGap"/>
    <property type="match status" value="1"/>
</dbReference>
<feature type="non-terminal residue" evidence="3">
    <location>
        <position position="214"/>
    </location>
</feature>
<name>W7TJV2_9STRA</name>
<dbReference type="Gene3D" id="1.10.220.150">
    <property type="entry name" value="Arf GTPase activating protein"/>
    <property type="match status" value="1"/>
</dbReference>
<accession>W7TJV2</accession>
<reference evidence="3 4" key="1">
    <citation type="journal article" date="2014" name="Mol. Plant">
        <title>Chromosome Scale Genome Assembly and Transcriptome Profiling of Nannochloropsis gaditana in Nitrogen Depletion.</title>
        <authorList>
            <person name="Corteggiani Carpinelli E."/>
            <person name="Telatin A."/>
            <person name="Vitulo N."/>
            <person name="Forcato C."/>
            <person name="D'Angelo M."/>
            <person name="Schiavon R."/>
            <person name="Vezzi A."/>
            <person name="Giacometti G.M."/>
            <person name="Morosinotto T."/>
            <person name="Valle G."/>
        </authorList>
    </citation>
    <scope>NUCLEOTIDE SEQUENCE [LARGE SCALE GENOMIC DNA]</scope>
    <source>
        <strain evidence="3 4">B-31</strain>
    </source>
</reference>
<dbReference type="GO" id="GO:0005543">
    <property type="term" value="F:phospholipid binding"/>
    <property type="evidence" value="ECO:0007669"/>
    <property type="project" value="InterPro"/>
</dbReference>
<evidence type="ECO:0000256" key="1">
    <source>
        <dbReference type="PROSITE-ProRule" id="PRU00288"/>
    </source>
</evidence>
<comment type="caution">
    <text evidence="3">The sequence shown here is derived from an EMBL/GenBank/DDBJ whole genome shotgun (WGS) entry which is preliminary data.</text>
</comment>
<dbReference type="InterPro" id="IPR044518">
    <property type="entry name" value="ARF_GAP_AGD11/12/13"/>
</dbReference>
<organism evidence="3 4">
    <name type="scientific">Nannochloropsis gaditana</name>
    <dbReference type="NCBI Taxonomy" id="72520"/>
    <lineage>
        <taxon>Eukaryota</taxon>
        <taxon>Sar</taxon>
        <taxon>Stramenopiles</taxon>
        <taxon>Ochrophyta</taxon>
        <taxon>Eustigmatophyceae</taxon>
        <taxon>Eustigmatales</taxon>
        <taxon>Monodopsidaceae</taxon>
        <taxon>Nannochloropsis</taxon>
    </lineage>
</organism>
<evidence type="ECO:0000313" key="4">
    <source>
        <dbReference type="Proteomes" id="UP000019335"/>
    </source>
</evidence>
<keyword evidence="1" id="KW-0863">Zinc-finger</keyword>
<gene>
    <name evidence="3" type="ORF">Naga_100873g1</name>
</gene>
<keyword evidence="1" id="KW-0479">Metal-binding</keyword>
<protein>
    <submittedName>
        <fullName evidence="3">Adp-ribosylation factor gtpase-activating protein agd12</fullName>
    </submittedName>
</protein>
<dbReference type="SMART" id="SM00105">
    <property type="entry name" value="ArfGap"/>
    <property type="match status" value="1"/>
</dbReference>
<evidence type="ECO:0000313" key="3">
    <source>
        <dbReference type="EMBL" id="EWM20631.1"/>
    </source>
</evidence>